<proteinExistence type="predicted"/>
<evidence type="ECO:0008006" key="3">
    <source>
        <dbReference type="Google" id="ProtNLM"/>
    </source>
</evidence>
<evidence type="ECO:0000313" key="2">
    <source>
        <dbReference type="Proteomes" id="UP000689195"/>
    </source>
</evidence>
<gene>
    <name evidence="1" type="ORF">PPENT_87.1.T1020010</name>
</gene>
<dbReference type="OrthoDB" id="1658288at2759"/>
<sequence length="168" mass="20040">MLYMENCEYGKSFFLCQSIISMFSKRSRFLWFEKWKYYLNIFKYEQSILNLNICLKLRPNNAITLGTKEYAFMMLGQIREGHQCLNEAIQLNPKIAELYVDIGISFEGMRKIYLAMLSNDQASKSNMIIQFQYQDYINLIFLNKQYKIALALKLDNKNQQNQINFKLQ</sequence>
<evidence type="ECO:0000313" key="1">
    <source>
        <dbReference type="EMBL" id="CAD8192509.1"/>
    </source>
</evidence>
<comment type="caution">
    <text evidence="1">The sequence shown here is derived from an EMBL/GenBank/DDBJ whole genome shotgun (WGS) entry which is preliminary data.</text>
</comment>
<dbReference type="AlphaFoldDB" id="A0A8S1WWG8"/>
<dbReference type="Proteomes" id="UP000689195">
    <property type="component" value="Unassembled WGS sequence"/>
</dbReference>
<organism evidence="1 2">
    <name type="scientific">Paramecium pentaurelia</name>
    <dbReference type="NCBI Taxonomy" id="43138"/>
    <lineage>
        <taxon>Eukaryota</taxon>
        <taxon>Sar</taxon>
        <taxon>Alveolata</taxon>
        <taxon>Ciliophora</taxon>
        <taxon>Intramacronucleata</taxon>
        <taxon>Oligohymenophorea</taxon>
        <taxon>Peniculida</taxon>
        <taxon>Parameciidae</taxon>
        <taxon>Paramecium</taxon>
    </lineage>
</organism>
<reference evidence="1" key="1">
    <citation type="submission" date="2021-01" db="EMBL/GenBank/DDBJ databases">
        <authorList>
            <consortium name="Genoscope - CEA"/>
            <person name="William W."/>
        </authorList>
    </citation>
    <scope>NUCLEOTIDE SEQUENCE</scope>
</reference>
<keyword evidence="2" id="KW-1185">Reference proteome</keyword>
<dbReference type="EMBL" id="CAJJDO010000102">
    <property type="protein sequence ID" value="CAD8192509.1"/>
    <property type="molecule type" value="Genomic_DNA"/>
</dbReference>
<name>A0A8S1WWG8_9CILI</name>
<protein>
    <recommendedName>
        <fullName evidence="3">Tetratricopeptide repeat protein</fullName>
    </recommendedName>
</protein>
<accession>A0A8S1WWG8</accession>